<dbReference type="Pfam" id="PF02275">
    <property type="entry name" value="CBAH"/>
    <property type="match status" value="1"/>
</dbReference>
<dbReference type="PANTHER" id="PTHR35527:SF2">
    <property type="entry name" value="HYDROLASE"/>
    <property type="match status" value="1"/>
</dbReference>
<evidence type="ECO:0000259" key="3">
    <source>
        <dbReference type="Pfam" id="PF02275"/>
    </source>
</evidence>
<dbReference type="EMBL" id="CP147251">
    <property type="protein sequence ID" value="WYJ76690.1"/>
    <property type="molecule type" value="Genomic_DNA"/>
</dbReference>
<dbReference type="SUPFAM" id="SSF56235">
    <property type="entry name" value="N-terminal nucleophile aminohydrolases (Ntn hydrolases)"/>
    <property type="match status" value="1"/>
</dbReference>
<dbReference type="GO" id="GO:0016787">
    <property type="term" value="F:hydrolase activity"/>
    <property type="evidence" value="ECO:0007669"/>
    <property type="project" value="UniProtKB-KW"/>
</dbReference>
<dbReference type="InterPro" id="IPR029132">
    <property type="entry name" value="CBAH/NAAA_C"/>
</dbReference>
<sequence length="326" mass="36662">MCTSFTLQTNQLNNFLARTMDFSFQLNGKPIVIPRGFRWQSQLGFNAVTRFGFISTGRDGTEYVLADGMNEKGVAMAELYFSNEARYSETPEIGKINLAPHEFILWVLGNIASIDELKSNIATINLVHAEISLLGAVAPLHYIVTDKTGTCVVIETNRGMIEIKENPLGVLTNSPELEWHLKNLSNYLSLTPNNFPSKYFLNYKVSPNGLGSGTSALPGGLSSPERFVRAVYTKEFIDKGTTSKETLNAIFHLLNNFTIPKGLMLEANGESEYTQYRVVFNLSELEYYFSPYETQEIFSINLNEVLLNLEEPRVFETELSFKVTKL</sequence>
<comment type="similarity">
    <text evidence="1">Belongs to the peptidase C59 family.</text>
</comment>
<protein>
    <submittedName>
        <fullName evidence="4">Choloylglycine hydrolase</fullName>
    </submittedName>
</protein>
<dbReference type="CDD" id="cd00542">
    <property type="entry name" value="Ntn_PVA"/>
    <property type="match status" value="1"/>
</dbReference>
<dbReference type="RefSeq" id="WP_207941132.1">
    <property type="nucleotide sequence ID" value="NZ_CP147251.1"/>
</dbReference>
<evidence type="ECO:0000256" key="2">
    <source>
        <dbReference type="ARBA" id="ARBA00022801"/>
    </source>
</evidence>
<dbReference type="PANTHER" id="PTHR35527">
    <property type="entry name" value="CHOLOYLGLYCINE HYDROLASE"/>
    <property type="match status" value="1"/>
</dbReference>
<evidence type="ECO:0000256" key="1">
    <source>
        <dbReference type="ARBA" id="ARBA00006625"/>
    </source>
</evidence>
<organism evidence="4 5">
    <name type="scientific">Candidatus Enterococcus lowellii</name>
    <dbReference type="NCBI Taxonomy" id="2230877"/>
    <lineage>
        <taxon>Bacteria</taxon>
        <taxon>Bacillati</taxon>
        <taxon>Bacillota</taxon>
        <taxon>Bacilli</taxon>
        <taxon>Lactobacillales</taxon>
        <taxon>Enterococcaceae</taxon>
        <taxon>Enterococcus</taxon>
    </lineage>
</organism>
<reference evidence="4 5" key="1">
    <citation type="submission" date="2024-03" db="EMBL/GenBank/DDBJ databases">
        <title>The Genome Sequence of Enterococcus sp. DIV2402.</title>
        <authorList>
            <consortium name="The Broad Institute Genomics Platform"/>
            <consortium name="The Broad Institute Microbial Omics Core"/>
            <consortium name="The Broad Institute Genomic Center for Infectious Diseases"/>
            <person name="Earl A."/>
            <person name="Manson A."/>
            <person name="Gilmore M."/>
            <person name="Schwartman J."/>
            <person name="Shea T."/>
            <person name="Abouelleil A."/>
            <person name="Cao P."/>
            <person name="Chapman S."/>
            <person name="Cusick C."/>
            <person name="Young S."/>
            <person name="Neafsey D."/>
            <person name="Nusbaum C."/>
            <person name="Birren B."/>
        </authorList>
    </citation>
    <scope>NUCLEOTIDE SEQUENCE [LARGE SCALE GENOMIC DNA]</scope>
    <source>
        <strain evidence="4 5">DIV2402</strain>
    </source>
</reference>
<dbReference type="InterPro" id="IPR052193">
    <property type="entry name" value="Peptidase_C59"/>
</dbReference>
<feature type="domain" description="Choloylglycine hydrolase/NAAA C-terminal" evidence="3">
    <location>
        <begin position="2"/>
        <end position="314"/>
    </location>
</feature>
<evidence type="ECO:0000313" key="4">
    <source>
        <dbReference type="EMBL" id="WYJ76690.1"/>
    </source>
</evidence>
<dbReference type="Proteomes" id="UP000664701">
    <property type="component" value="Chromosome"/>
</dbReference>
<keyword evidence="5" id="KW-1185">Reference proteome</keyword>
<evidence type="ECO:0000313" key="5">
    <source>
        <dbReference type="Proteomes" id="UP000664701"/>
    </source>
</evidence>
<name>A0ABZ2SM61_9ENTE</name>
<keyword evidence="2 4" id="KW-0378">Hydrolase</keyword>
<gene>
    <name evidence="4" type="ORF">DOK78_001324</name>
</gene>
<accession>A0ABZ2SM61</accession>
<proteinExistence type="inferred from homology"/>
<dbReference type="InterPro" id="IPR029055">
    <property type="entry name" value="Ntn_hydrolases_N"/>
</dbReference>
<dbReference type="Gene3D" id="3.60.60.10">
    <property type="entry name" value="Penicillin V Acylase, Chain A"/>
    <property type="match status" value="1"/>
</dbReference>